<gene>
    <name evidence="2" type="ORF">Cvel_25876</name>
</gene>
<evidence type="ECO:0000256" key="1">
    <source>
        <dbReference type="SAM" id="MobiDB-lite"/>
    </source>
</evidence>
<dbReference type="VEuPathDB" id="CryptoDB:Cvel_25876"/>
<dbReference type="EMBL" id="CDMZ01002187">
    <property type="protein sequence ID" value="CEM41187.1"/>
    <property type="molecule type" value="Genomic_DNA"/>
</dbReference>
<feature type="compositionally biased region" description="Low complexity" evidence="1">
    <location>
        <begin position="140"/>
        <end position="160"/>
    </location>
</feature>
<protein>
    <submittedName>
        <fullName evidence="2">Uncharacterized protein</fullName>
    </submittedName>
</protein>
<feature type="region of interest" description="Disordered" evidence="1">
    <location>
        <begin position="234"/>
        <end position="279"/>
    </location>
</feature>
<feature type="compositionally biased region" description="Basic and acidic residues" evidence="1">
    <location>
        <begin position="248"/>
        <end position="279"/>
    </location>
</feature>
<proteinExistence type="predicted"/>
<sequence>MLNALGYLVRTPKVDQKKRSIDDRAAMDFSKIYNGFLITRDRFEDYRKKLSKKERIVFDQWYEKWVRSFTIDFIKGGVSFDPRLPPTGFGFVQVHSNQTQKELTNGEDDSTICSSYDTLGRAPTENKNDNRGQKRKNAKAHSAAAAAASAASTQATNSNDARAKTLKAYEREIIDLVAKKPDRKTSLTVIGHTVVKPAGVGKLSKFIEKRPHLFGIDGEEISLKAPSSAAVLPALLRPPSPRRPARPSRWDVKDPGFSAKDRVAGGDRDRSRSRSRERR</sequence>
<reference evidence="2" key="1">
    <citation type="submission" date="2014-11" db="EMBL/GenBank/DDBJ databases">
        <authorList>
            <person name="Otto D Thomas"/>
            <person name="Naeem Raeece"/>
        </authorList>
    </citation>
    <scope>NUCLEOTIDE SEQUENCE</scope>
</reference>
<organism evidence="2">
    <name type="scientific">Chromera velia CCMP2878</name>
    <dbReference type="NCBI Taxonomy" id="1169474"/>
    <lineage>
        <taxon>Eukaryota</taxon>
        <taxon>Sar</taxon>
        <taxon>Alveolata</taxon>
        <taxon>Colpodellida</taxon>
        <taxon>Chromeraceae</taxon>
        <taxon>Chromera</taxon>
    </lineage>
</organism>
<dbReference type="AlphaFoldDB" id="A0A0G4HBP1"/>
<name>A0A0G4HBP1_9ALVE</name>
<accession>A0A0G4HBP1</accession>
<evidence type="ECO:0000313" key="2">
    <source>
        <dbReference type="EMBL" id="CEM41187.1"/>
    </source>
</evidence>
<feature type="region of interest" description="Disordered" evidence="1">
    <location>
        <begin position="100"/>
        <end position="160"/>
    </location>
</feature>